<dbReference type="SUPFAM" id="SSF53756">
    <property type="entry name" value="UDP-Glycosyltransferase/glycogen phosphorylase"/>
    <property type="match status" value="2"/>
</dbReference>
<dbReference type="Proteomes" id="UP000002640">
    <property type="component" value="Unassembled WGS sequence"/>
</dbReference>
<dbReference type="AlphaFoldDB" id="G5A5B8"/>
<dbReference type="Gene3D" id="3.40.50.2000">
    <property type="entry name" value="Glycogen Phosphorylase B"/>
    <property type="match status" value="4"/>
</dbReference>
<dbReference type="GeneID" id="20644273"/>
<proteinExistence type="predicted"/>
<keyword evidence="1" id="KW-0808">Transferase</keyword>
<dbReference type="PANTHER" id="PTHR48050:SF13">
    <property type="entry name" value="STEROL 3-BETA-GLUCOSYLTRANSFERASE UGT80A2"/>
    <property type="match status" value="1"/>
</dbReference>
<organism evidence="3 4">
    <name type="scientific">Phytophthora sojae (strain P6497)</name>
    <name type="common">Soybean stem and root rot agent</name>
    <name type="synonym">Phytophthora megasperma f. sp. glycines</name>
    <dbReference type="NCBI Taxonomy" id="1094619"/>
    <lineage>
        <taxon>Eukaryota</taxon>
        <taxon>Sar</taxon>
        <taxon>Stramenopiles</taxon>
        <taxon>Oomycota</taxon>
        <taxon>Peronosporomycetes</taxon>
        <taxon>Peronosporales</taxon>
        <taxon>Peronosporaceae</taxon>
        <taxon>Phytophthora</taxon>
    </lineage>
</organism>
<evidence type="ECO:0000259" key="2">
    <source>
        <dbReference type="Pfam" id="PF03033"/>
    </source>
</evidence>
<dbReference type="PANTHER" id="PTHR48050">
    <property type="entry name" value="STEROL 3-BETA-GLUCOSYLTRANSFERASE"/>
    <property type="match status" value="1"/>
</dbReference>
<dbReference type="RefSeq" id="XP_009535936.1">
    <property type="nucleotide sequence ID" value="XM_009537641.1"/>
</dbReference>
<protein>
    <recommendedName>
        <fullName evidence="2">Glycosyltransferase family 28 N-terminal domain-containing protein</fullName>
    </recommendedName>
</protein>
<keyword evidence="4" id="KW-1185">Reference proteome</keyword>
<feature type="domain" description="Glycosyltransferase family 28 N-terminal" evidence="2">
    <location>
        <begin position="3"/>
        <end position="147"/>
    </location>
</feature>
<sequence length="1213" mass="132403">MRICIIIVGTRGDVQPFLAIAQRLQRDGHRVRLATHAVYRDFVMDHGVEFYPLGGDPKELAAYMVKTGGHLIPTKIETLTKDVPRNKEMINEIVHSTWPAVSAADPNGGGPGLSSPTPVSYGHIHVAERLGVPLHIMFPQPWVPTRASPHPLANMPYTDELKKTNYLSYKMVDLLMWQGTEGLINEFRTKVLKLRKIRNGDGGRDLLLDLRIPHAFMWSLELVPKPADWGDLYDVIGTVTLSGGPSSSYTPSPELEAFLSRDGGPIFVGFGSMVLADPMATTKMIVQAAQQARVRVLIQSSWSDMAGDLDIPDNVFFIGNCPHDWIMPRVCAVVHHGGAGTTAAGLLAGKPTSSCRSSAGVGVEPCPILKLTTEKLREAFEGLMNPTLRAKALQVRNAMRREDGAGEAVRSFYRHLPTQDMFCDLDHERIATRWSVRDRLKLCDRCAFIVGERPENAGKKLVSYHCVDYSARVFWHEIAGASSAVFRQPVKGFKRSGYTGGVVGGVAGLAQAYIVFYTRALLGCALLVDHVIAGHINSHRLEGQRKRSSLLSRHMMATLGAQRGLADTYCSSNGSDSAGILLLPCKHECKRLMHDIDRKQYRSTYKSLCANTGSLWNRSSDQLANDVFIARATESSEGAMALHSVFLKSSGSVDLAIDTPNEEADYIDKDTIAQCHALAAFQHGKPVQALRTSVNIKCSIPTMNVCLTAMGSWDNGIKQFAAIGLELSKHGHRVRLAANGGFRSKILALGLEFYPLDGAPNSIQDVMQLIHDAQLIHDDAEPGRSSLETLQAFRELIYSLWPAAYGSDPHGNGPNKPGEHFRADALLWHPMLLGHVHVAQRLGIPLQCASLDPLSPTFEFPHVLSSKLLSHGAVDAALNHGSIQAIMTQFRSFIGLSTRLDRPDSLAQWEVPHVYLYNPALLPKPLDWTEEITVAGHVTLKDDHGHPDIPRALTEFAFSKAGPPVIYFGVSARSLAVSEVEDLVRKVDQAAQRLHLRVIIQVPDMAAALAPHQSSSTFLVDAGIPYAQLFSGPDVLAEGLAVGKPVAICGSHPSQLFTARLCQRVGVGIASIDPKTCTAESLVESFQQLLLPAIRDKAQALARTFDPSRALDVAVGSFYSNLPMAAMVCDVDPTKLARVFDSHHNLKLSLEAYLAMQPVRDESKGFVPYKPLEYDGFCPPVFSIRGNPGEIPRDAKPPRGLDGVNLAVEVLAA</sequence>
<evidence type="ECO:0000313" key="4">
    <source>
        <dbReference type="Proteomes" id="UP000002640"/>
    </source>
</evidence>
<dbReference type="FunFam" id="3.40.50.2000:FF:000163">
    <property type="entry name" value="Sterol 3-beta-glucosyltransferase"/>
    <property type="match status" value="2"/>
</dbReference>
<gene>
    <name evidence="3" type="ORF">PHYSODRAFT_318946</name>
</gene>
<dbReference type="SMR" id="G5A5B8"/>
<dbReference type="FunFam" id="3.40.50.2000:FF:000009">
    <property type="entry name" value="Sterol 3-beta-glucosyltransferase UGT80A2"/>
    <property type="match status" value="1"/>
</dbReference>
<dbReference type="Pfam" id="PF03033">
    <property type="entry name" value="Glyco_transf_28"/>
    <property type="match status" value="1"/>
</dbReference>
<dbReference type="EMBL" id="JH159160">
    <property type="protein sequence ID" value="EGZ09303.1"/>
    <property type="molecule type" value="Genomic_DNA"/>
</dbReference>
<dbReference type="InterPro" id="IPR002213">
    <property type="entry name" value="UDP_glucos_trans"/>
</dbReference>
<dbReference type="CDD" id="cd03784">
    <property type="entry name" value="GT1_Gtf-like"/>
    <property type="match status" value="2"/>
</dbReference>
<evidence type="ECO:0000256" key="1">
    <source>
        <dbReference type="ARBA" id="ARBA00022679"/>
    </source>
</evidence>
<evidence type="ECO:0000313" key="3">
    <source>
        <dbReference type="EMBL" id="EGZ09303.1"/>
    </source>
</evidence>
<dbReference type="InParanoid" id="G5A5B8"/>
<accession>G5A5B8</accession>
<dbReference type="InterPro" id="IPR004276">
    <property type="entry name" value="GlycoTrans_28_N"/>
</dbReference>
<reference evidence="3 4" key="1">
    <citation type="journal article" date="2006" name="Science">
        <title>Phytophthora genome sequences uncover evolutionary origins and mechanisms of pathogenesis.</title>
        <authorList>
            <person name="Tyler B.M."/>
            <person name="Tripathy S."/>
            <person name="Zhang X."/>
            <person name="Dehal P."/>
            <person name="Jiang R.H."/>
            <person name="Aerts A."/>
            <person name="Arredondo F.D."/>
            <person name="Baxter L."/>
            <person name="Bensasson D."/>
            <person name="Beynon J.L."/>
            <person name="Chapman J."/>
            <person name="Damasceno C.M."/>
            <person name="Dorrance A.E."/>
            <person name="Dou D."/>
            <person name="Dickerman A.W."/>
            <person name="Dubchak I.L."/>
            <person name="Garbelotto M."/>
            <person name="Gijzen M."/>
            <person name="Gordon S.G."/>
            <person name="Govers F."/>
            <person name="Grunwald N.J."/>
            <person name="Huang W."/>
            <person name="Ivors K.L."/>
            <person name="Jones R.W."/>
            <person name="Kamoun S."/>
            <person name="Krampis K."/>
            <person name="Lamour K.H."/>
            <person name="Lee M.K."/>
            <person name="McDonald W.H."/>
            <person name="Medina M."/>
            <person name="Meijer H.J."/>
            <person name="Nordberg E.K."/>
            <person name="Maclean D.J."/>
            <person name="Ospina-Giraldo M.D."/>
            <person name="Morris P.F."/>
            <person name="Phuntumart V."/>
            <person name="Putnam N.H."/>
            <person name="Rash S."/>
            <person name="Rose J.K."/>
            <person name="Sakihama Y."/>
            <person name="Salamov A.A."/>
            <person name="Savidor A."/>
            <person name="Scheuring C.F."/>
            <person name="Smith B.M."/>
            <person name="Sobral B.W."/>
            <person name="Terry A."/>
            <person name="Torto-Alalibo T.A."/>
            <person name="Win J."/>
            <person name="Xu Z."/>
            <person name="Zhang H."/>
            <person name="Grigoriev I.V."/>
            <person name="Rokhsar D.S."/>
            <person name="Boore J.L."/>
        </authorList>
    </citation>
    <scope>NUCLEOTIDE SEQUENCE [LARGE SCALE GENOMIC DNA]</scope>
    <source>
        <strain evidence="3 4">P6497</strain>
    </source>
</reference>
<dbReference type="GO" id="GO:0016906">
    <property type="term" value="F:sterol 3-beta-glucosyltransferase activity"/>
    <property type="evidence" value="ECO:0007669"/>
    <property type="project" value="UniProtKB-ARBA"/>
</dbReference>
<dbReference type="GO" id="GO:0005975">
    <property type="term" value="P:carbohydrate metabolic process"/>
    <property type="evidence" value="ECO:0007669"/>
    <property type="project" value="InterPro"/>
</dbReference>
<dbReference type="OMA" id="ITNTAYE"/>
<dbReference type="KEGG" id="psoj:PHYSODRAFT_318946"/>
<dbReference type="InterPro" id="IPR050426">
    <property type="entry name" value="Glycosyltransferase_28"/>
</dbReference>
<name>G5A5B8_PHYSP</name>